<evidence type="ECO:0000256" key="6">
    <source>
        <dbReference type="ARBA" id="ARBA00023458"/>
    </source>
</evidence>
<comment type="similarity">
    <text evidence="6">Belongs to the FtsA/MreB family.</text>
</comment>
<dbReference type="GO" id="GO:0008360">
    <property type="term" value="P:regulation of cell shape"/>
    <property type="evidence" value="ECO:0007669"/>
    <property type="project" value="UniProtKB-KW"/>
</dbReference>
<protein>
    <submittedName>
        <fullName evidence="7 8">Rod shape-determining protein</fullName>
    </submittedName>
</protein>
<dbReference type="GO" id="GO:0005524">
    <property type="term" value="F:ATP binding"/>
    <property type="evidence" value="ECO:0007669"/>
    <property type="project" value="UniProtKB-KW"/>
</dbReference>
<dbReference type="Gene3D" id="3.30.420.40">
    <property type="match status" value="2"/>
</dbReference>
<dbReference type="InterPro" id="IPR043129">
    <property type="entry name" value="ATPase_NBD"/>
</dbReference>
<dbReference type="SUPFAM" id="SSF53067">
    <property type="entry name" value="Actin-like ATPase domain"/>
    <property type="match status" value="2"/>
</dbReference>
<evidence type="ECO:0000256" key="4">
    <source>
        <dbReference type="ARBA" id="ARBA00022840"/>
    </source>
</evidence>
<keyword evidence="10" id="KW-1185">Reference proteome</keyword>
<dbReference type="PRINTS" id="PR01652">
    <property type="entry name" value="SHAPEPROTEIN"/>
</dbReference>
<dbReference type="EMBL" id="JACJLU010000012">
    <property type="protein sequence ID" value="MBM6832074.1"/>
    <property type="molecule type" value="Genomic_DNA"/>
</dbReference>
<proteinExistence type="inferred from homology"/>
<organism evidence="7 9">
    <name type="scientific">Faecalicoccus acidiformans</name>
    <dbReference type="NCBI Taxonomy" id="915173"/>
    <lineage>
        <taxon>Bacteria</taxon>
        <taxon>Bacillati</taxon>
        <taxon>Bacillota</taxon>
        <taxon>Erysipelotrichia</taxon>
        <taxon>Erysipelotrichales</taxon>
        <taxon>Erysipelotrichaceae</taxon>
        <taxon>Faecalicoccus</taxon>
    </lineage>
</organism>
<reference evidence="8 10" key="3">
    <citation type="journal article" date="2021" name="Sci. Rep.">
        <title>The distribution of antibiotic resistance genes in chicken gut microbiota commensals.</title>
        <authorList>
            <person name="Juricova H."/>
            <person name="Matiasovicova J."/>
            <person name="Kubasova T."/>
            <person name="Cejkova D."/>
            <person name="Rychlik I."/>
        </authorList>
    </citation>
    <scope>NUCLEOTIDE SEQUENCE [LARGE SCALE GENOMIC DNA]</scope>
    <source>
        <strain evidence="8 10">An423</strain>
    </source>
</reference>
<comment type="caution">
    <text evidence="7">The sequence shown here is derived from an EMBL/GenBank/DDBJ whole genome shotgun (WGS) entry which is preliminary data.</text>
</comment>
<evidence type="ECO:0000256" key="2">
    <source>
        <dbReference type="ARBA" id="ARBA00022490"/>
    </source>
</evidence>
<keyword evidence="5" id="KW-0133">Cell shape</keyword>
<evidence type="ECO:0000256" key="1">
    <source>
        <dbReference type="ARBA" id="ARBA00004496"/>
    </source>
</evidence>
<dbReference type="Proteomes" id="UP000775500">
    <property type="component" value="Unassembled WGS sequence"/>
</dbReference>
<evidence type="ECO:0000313" key="8">
    <source>
        <dbReference type="EMBL" id="MBM6832074.1"/>
    </source>
</evidence>
<sequence length="324" mass="36644">MIRIGIDLGADKIRVVTAEEGVIFDEACAVALDQKGNVLAIGNEAKELQGGVDEAISVIFPLALPKIDFYALHALLEQLIYDFKMFKMFKKTIFLFSYPTALNHKDRDELKDHLLEFGAYRVYFDQEIWVAAIGAQLNLFIPVSSCVLNIGSSNCDIAVFSRGEMTRQSQNKVAGRHIDLLIQKWLRQSFRLQVSDSVVEQIKIQLGQTIVQKNPRSMIVEGLDLKNQQLRSIQIDENMLVPVLMPLCEHWANWIYQFLKGLHRDEQEDILMRGLICCGGTMLLKGLKENLQKLISCPVYVTDDPLNTVAQGLETLLSRMESIS</sequence>
<dbReference type="PANTHER" id="PTHR42749">
    <property type="entry name" value="CELL SHAPE-DETERMINING PROTEIN MREB"/>
    <property type="match status" value="1"/>
</dbReference>
<name>A0A7W8D1V3_9FIRM</name>
<dbReference type="EMBL" id="JACHHD010000017">
    <property type="protein sequence ID" value="MBB5185551.1"/>
    <property type="molecule type" value="Genomic_DNA"/>
</dbReference>
<evidence type="ECO:0000256" key="3">
    <source>
        <dbReference type="ARBA" id="ARBA00022741"/>
    </source>
</evidence>
<evidence type="ECO:0000313" key="9">
    <source>
        <dbReference type="Proteomes" id="UP000521313"/>
    </source>
</evidence>
<dbReference type="AlphaFoldDB" id="A0A7W8D1V3"/>
<accession>A0A7W8D1V3</accession>
<comment type="subcellular location">
    <subcellularLocation>
        <location evidence="1">Cytoplasm</location>
    </subcellularLocation>
</comment>
<dbReference type="RefSeq" id="WP_183376617.1">
    <property type="nucleotide sequence ID" value="NZ_JACHHD010000017.1"/>
</dbReference>
<keyword evidence="4" id="KW-0067">ATP-binding</keyword>
<dbReference type="PANTHER" id="PTHR42749:SF1">
    <property type="entry name" value="CELL SHAPE-DETERMINING PROTEIN MREB"/>
    <property type="match status" value="1"/>
</dbReference>
<reference evidence="7 9" key="1">
    <citation type="submission" date="2020-08" db="EMBL/GenBank/DDBJ databases">
        <title>Genomic Encyclopedia of Type Strains, Phase IV (KMG-IV): sequencing the most valuable type-strain genomes for metagenomic binning, comparative biology and taxonomic classification.</title>
        <authorList>
            <person name="Goeker M."/>
        </authorList>
    </citation>
    <scope>NUCLEOTIDE SEQUENCE [LARGE SCALE GENOMIC DNA]</scope>
    <source>
        <strain evidence="7 9">DSM 26963</strain>
    </source>
</reference>
<dbReference type="GO" id="GO:0000902">
    <property type="term" value="P:cell morphogenesis"/>
    <property type="evidence" value="ECO:0007669"/>
    <property type="project" value="InterPro"/>
</dbReference>
<dbReference type="Pfam" id="PF06723">
    <property type="entry name" value="MreB_Mbl"/>
    <property type="match status" value="1"/>
</dbReference>
<dbReference type="Proteomes" id="UP000521313">
    <property type="component" value="Unassembled WGS sequence"/>
</dbReference>
<gene>
    <name evidence="8" type="ORF">H5982_08195</name>
    <name evidence="7" type="ORF">HNQ43_001615</name>
</gene>
<evidence type="ECO:0000313" key="7">
    <source>
        <dbReference type="EMBL" id="MBB5185551.1"/>
    </source>
</evidence>
<dbReference type="GO" id="GO:0005737">
    <property type="term" value="C:cytoplasm"/>
    <property type="evidence" value="ECO:0007669"/>
    <property type="project" value="UniProtKB-SubCell"/>
</dbReference>
<dbReference type="InterPro" id="IPR056546">
    <property type="entry name" value="MreB_MamK-like"/>
</dbReference>
<dbReference type="InterPro" id="IPR004753">
    <property type="entry name" value="MreB"/>
</dbReference>
<keyword evidence="3" id="KW-0547">Nucleotide-binding</keyword>
<keyword evidence="2" id="KW-0963">Cytoplasm</keyword>
<reference evidence="8" key="2">
    <citation type="submission" date="2020-08" db="EMBL/GenBank/DDBJ databases">
        <authorList>
            <person name="Cejkova D."/>
            <person name="Kubasova T."/>
            <person name="Jahodarova E."/>
            <person name="Rychlik I."/>
        </authorList>
    </citation>
    <scope>NUCLEOTIDE SEQUENCE</scope>
    <source>
        <strain evidence="8">An423</strain>
    </source>
</reference>
<evidence type="ECO:0000256" key="5">
    <source>
        <dbReference type="ARBA" id="ARBA00022960"/>
    </source>
</evidence>
<evidence type="ECO:0000313" key="10">
    <source>
        <dbReference type="Proteomes" id="UP000775500"/>
    </source>
</evidence>